<dbReference type="PANTHER" id="PTHR48039:SF5">
    <property type="entry name" value="RNA-BINDING PROTEIN 28"/>
    <property type="match status" value="1"/>
</dbReference>
<feature type="region of interest" description="Disordered" evidence="6">
    <location>
        <begin position="343"/>
        <end position="396"/>
    </location>
</feature>
<feature type="region of interest" description="Disordered" evidence="6">
    <location>
        <begin position="1"/>
        <end position="23"/>
    </location>
</feature>
<evidence type="ECO:0000256" key="2">
    <source>
        <dbReference type="ARBA" id="ARBA00022737"/>
    </source>
</evidence>
<feature type="domain" description="RRM" evidence="7">
    <location>
        <begin position="481"/>
        <end position="567"/>
    </location>
</feature>
<reference evidence="8" key="1">
    <citation type="submission" date="2024-02" db="EMBL/GenBank/DDBJ databases">
        <authorList>
            <consortium name="ELIXIR-Norway"/>
            <consortium name="Elixir Norway"/>
        </authorList>
    </citation>
    <scope>NUCLEOTIDE SEQUENCE</scope>
</reference>
<feature type="compositionally biased region" description="Basic and acidic residues" evidence="6">
    <location>
        <begin position="756"/>
        <end position="793"/>
    </location>
</feature>
<dbReference type="InterPro" id="IPR000504">
    <property type="entry name" value="RRM_dom"/>
</dbReference>
<dbReference type="InterPro" id="IPR051945">
    <property type="entry name" value="RRM_MRD1_RNA_proc_ribogen"/>
</dbReference>
<organism evidence="8 9">
    <name type="scientific">Sphagnum jensenii</name>
    <dbReference type="NCBI Taxonomy" id="128206"/>
    <lineage>
        <taxon>Eukaryota</taxon>
        <taxon>Viridiplantae</taxon>
        <taxon>Streptophyta</taxon>
        <taxon>Embryophyta</taxon>
        <taxon>Bryophyta</taxon>
        <taxon>Sphagnophytina</taxon>
        <taxon>Sphagnopsida</taxon>
        <taxon>Sphagnales</taxon>
        <taxon>Sphagnaceae</taxon>
        <taxon>Sphagnum</taxon>
    </lineage>
</organism>
<feature type="region of interest" description="Disordered" evidence="6">
    <location>
        <begin position="112"/>
        <end position="158"/>
    </location>
</feature>
<dbReference type="PANTHER" id="PTHR48039">
    <property type="entry name" value="RNA-BINDING MOTIF PROTEIN 14B"/>
    <property type="match status" value="1"/>
</dbReference>
<dbReference type="CDD" id="cd12413">
    <property type="entry name" value="RRM1_RBM28_like"/>
    <property type="match status" value="1"/>
</dbReference>
<gene>
    <name evidence="8" type="ORF">CSSPJE1EN1_LOCUS10832</name>
</gene>
<proteinExistence type="predicted"/>
<feature type="domain" description="RRM" evidence="7">
    <location>
        <begin position="254"/>
        <end position="331"/>
    </location>
</feature>
<keyword evidence="9" id="KW-1185">Reference proteome</keyword>
<feature type="domain" description="RRM" evidence="7">
    <location>
        <begin position="28"/>
        <end position="106"/>
    </location>
</feature>
<dbReference type="CDD" id="cd12415">
    <property type="entry name" value="RRM3_RBM28_like"/>
    <property type="match status" value="1"/>
</dbReference>
<feature type="region of interest" description="Disordered" evidence="6">
    <location>
        <begin position="744"/>
        <end position="831"/>
    </location>
</feature>
<evidence type="ECO:0000313" key="9">
    <source>
        <dbReference type="Proteomes" id="UP001497444"/>
    </source>
</evidence>
<feature type="compositionally biased region" description="Basic and acidic residues" evidence="6">
    <location>
        <begin position="135"/>
        <end position="156"/>
    </location>
</feature>
<feature type="domain" description="RRM" evidence="7">
    <location>
        <begin position="637"/>
        <end position="727"/>
    </location>
</feature>
<accession>A0ABP0WEU7</accession>
<comment type="subcellular location">
    <subcellularLocation>
        <location evidence="1">Nucleus</location>
    </subcellularLocation>
</comment>
<evidence type="ECO:0000256" key="1">
    <source>
        <dbReference type="ARBA" id="ARBA00004123"/>
    </source>
</evidence>
<dbReference type="InterPro" id="IPR012677">
    <property type="entry name" value="Nucleotide-bd_a/b_plait_sf"/>
</dbReference>
<dbReference type="SMART" id="SM00361">
    <property type="entry name" value="RRM_1"/>
    <property type="match status" value="2"/>
</dbReference>
<dbReference type="CDD" id="cd12416">
    <property type="entry name" value="RRM4_RBM28_like"/>
    <property type="match status" value="1"/>
</dbReference>
<sequence length="950" mass="104982">MAIEKVAEAAEPPAAAAPHGSSSDVDERTVFVRSLPFSLSDAQLEEIFSELGPVRHCFTVKEKGAEVHRGFGFVQFAVAEDALRAVESKNGVLLQGRKIKVELAKRRAPLDQRRPLANVKGQAQCTESPWVDGQGGKEPKSRKQQHEEGKSSDKQRPARTVVVGGIENPKMLASVIAKAKKLGSVEEVRHPLEDIELVSRGLAKDGCKQMAAAIVYVSVKEACHAVASLHQKMIGNGVLWARQLGGEGSKLKKWRLIVRNLPFQLKEQTLRALFSPAGFVWEITIPRKLDGSSKGFAFIGFTCKTDAEKAIKTVNGTVVSKRPIAVDWAVAKKTYETIVAANAPNAESERGHTKRIGKESNEGSDEGQEDDSVRSDAKSNESLSEDDENDTHAIDSAQERDLLKRVLNKVVVSGKDVLVNTTEVNNVDASDGQEKQQQQGEDKTVRKKKEARPSKLPEQQTAKEMSTDIATADFKELAMRRTVFIRNLPVDVNVLDMRRRFSAFGEVKSFRPVLHPITKRPKGTAFLEFATVEGADTAVAAANKIDNVNTGVLVVKGHQLAVNLALDRDQARNVAKQASIQQDDHDRRHLKLAKEGLIEEGTPAAQGVSKGDMAKRKQVEHEKATKLRSPNFHVSTTRLALHNLPKDLMEKDLKELVIKAVKSRASKQHPVVKQVKILRDEVKGMPSVGGRSRGAAFVECTEHQHALVALRVLNNNPETFSSEHRPIVTFAIENSQILKKRAARNFQAKGGFPQKRTADRQTGNEREDGSEKSGRRKQEPRVEKHASEKEGESRNAIAGSEKQEGGERPGKQKRKREKKKKVPVKIGNGDLKTPILGEREVVAAATKRDRKRARKEHENGMLILPAYGNVKLQRQKGVQDQIPKAGKVGTQAVPEVSRRERKHPRAEDKLDQLVAEYRTKYFNPPVASNHNSTGKGSTKVAAGDLRRWFE</sequence>
<dbReference type="Pfam" id="PF00076">
    <property type="entry name" value="RRM_1"/>
    <property type="match status" value="3"/>
</dbReference>
<protein>
    <recommendedName>
        <fullName evidence="7">RRM domain-containing protein</fullName>
    </recommendedName>
</protein>
<feature type="region of interest" description="Disordered" evidence="6">
    <location>
        <begin position="875"/>
        <end position="910"/>
    </location>
</feature>
<evidence type="ECO:0000259" key="7">
    <source>
        <dbReference type="PROSITE" id="PS50102"/>
    </source>
</evidence>
<feature type="compositionally biased region" description="Polar residues" evidence="6">
    <location>
        <begin position="926"/>
        <end position="936"/>
    </location>
</feature>
<evidence type="ECO:0000256" key="3">
    <source>
        <dbReference type="ARBA" id="ARBA00022884"/>
    </source>
</evidence>
<dbReference type="Gene3D" id="3.30.70.330">
    <property type="match status" value="4"/>
</dbReference>
<keyword evidence="3 5" id="KW-0694">RNA-binding</keyword>
<dbReference type="InterPro" id="IPR003954">
    <property type="entry name" value="RRM_euk-type"/>
</dbReference>
<feature type="compositionally biased region" description="Low complexity" evidence="6">
    <location>
        <begin position="9"/>
        <end position="18"/>
    </location>
</feature>
<name>A0ABP0WEU7_9BRYO</name>
<feature type="region of interest" description="Disordered" evidence="6">
    <location>
        <begin position="423"/>
        <end position="466"/>
    </location>
</feature>
<keyword evidence="4" id="KW-0539">Nucleus</keyword>
<evidence type="ECO:0000313" key="8">
    <source>
        <dbReference type="EMBL" id="CAK9265354.1"/>
    </source>
</evidence>
<evidence type="ECO:0000256" key="6">
    <source>
        <dbReference type="SAM" id="MobiDB-lite"/>
    </source>
</evidence>
<feature type="compositionally biased region" description="Basic and acidic residues" evidence="6">
    <location>
        <begin position="347"/>
        <end position="361"/>
    </location>
</feature>
<dbReference type="SUPFAM" id="SSF54928">
    <property type="entry name" value="RNA-binding domain, RBD"/>
    <property type="match status" value="4"/>
</dbReference>
<keyword evidence="2" id="KW-0677">Repeat</keyword>
<dbReference type="SMART" id="SM00360">
    <property type="entry name" value="RRM"/>
    <property type="match status" value="4"/>
</dbReference>
<evidence type="ECO:0000256" key="5">
    <source>
        <dbReference type="PROSITE-ProRule" id="PRU00176"/>
    </source>
</evidence>
<dbReference type="Proteomes" id="UP001497444">
    <property type="component" value="Chromosome 17"/>
</dbReference>
<dbReference type="EMBL" id="OZ020112">
    <property type="protein sequence ID" value="CAK9265354.1"/>
    <property type="molecule type" value="Genomic_DNA"/>
</dbReference>
<feature type="compositionally biased region" description="Basic residues" evidence="6">
    <location>
        <begin position="811"/>
        <end position="823"/>
    </location>
</feature>
<dbReference type="PROSITE" id="PS50102">
    <property type="entry name" value="RRM"/>
    <property type="match status" value="4"/>
</dbReference>
<dbReference type="InterPro" id="IPR035979">
    <property type="entry name" value="RBD_domain_sf"/>
</dbReference>
<feature type="compositionally biased region" description="Basic and acidic residues" evidence="6">
    <location>
        <begin position="801"/>
        <end position="810"/>
    </location>
</feature>
<evidence type="ECO:0000256" key="4">
    <source>
        <dbReference type="ARBA" id="ARBA00023242"/>
    </source>
</evidence>
<dbReference type="CDD" id="cd12414">
    <property type="entry name" value="RRM2_RBM28_like"/>
    <property type="match status" value="1"/>
</dbReference>
<feature type="region of interest" description="Disordered" evidence="6">
    <location>
        <begin position="923"/>
        <end position="950"/>
    </location>
</feature>